<dbReference type="STRING" id="74873.A0A084W9D3"/>
<feature type="region of interest" description="Disordered" evidence="1">
    <location>
        <begin position="880"/>
        <end position="915"/>
    </location>
</feature>
<proteinExistence type="predicted"/>
<feature type="compositionally biased region" description="Basic and acidic residues" evidence="1">
    <location>
        <begin position="1017"/>
        <end position="1036"/>
    </location>
</feature>
<feature type="region of interest" description="Disordered" evidence="1">
    <location>
        <begin position="1110"/>
        <end position="1134"/>
    </location>
</feature>
<reference evidence="2 4" key="1">
    <citation type="journal article" date="2014" name="BMC Genomics">
        <title>Genome sequence of Anopheles sinensis provides insight into genetics basis of mosquito competence for malaria parasites.</title>
        <authorList>
            <person name="Zhou D."/>
            <person name="Zhang D."/>
            <person name="Ding G."/>
            <person name="Shi L."/>
            <person name="Hou Q."/>
            <person name="Ye Y."/>
            <person name="Xu Y."/>
            <person name="Zhou H."/>
            <person name="Xiong C."/>
            <person name="Li S."/>
            <person name="Yu J."/>
            <person name="Hong S."/>
            <person name="Yu X."/>
            <person name="Zou P."/>
            <person name="Chen C."/>
            <person name="Chang X."/>
            <person name="Wang W."/>
            <person name="Lv Y."/>
            <person name="Sun Y."/>
            <person name="Ma L."/>
            <person name="Shen B."/>
            <person name="Zhu C."/>
        </authorList>
    </citation>
    <scope>NUCLEOTIDE SEQUENCE [LARGE SCALE GENOMIC DNA]</scope>
</reference>
<organism evidence="3 4">
    <name type="scientific">Anopheles sinensis</name>
    <name type="common">Mosquito</name>
    <dbReference type="NCBI Taxonomy" id="74873"/>
    <lineage>
        <taxon>Eukaryota</taxon>
        <taxon>Metazoa</taxon>
        <taxon>Ecdysozoa</taxon>
        <taxon>Arthropoda</taxon>
        <taxon>Hexapoda</taxon>
        <taxon>Insecta</taxon>
        <taxon>Pterygota</taxon>
        <taxon>Neoptera</taxon>
        <taxon>Endopterygota</taxon>
        <taxon>Diptera</taxon>
        <taxon>Nematocera</taxon>
        <taxon>Culicoidea</taxon>
        <taxon>Culicidae</taxon>
        <taxon>Anophelinae</taxon>
        <taxon>Anopheles</taxon>
    </lineage>
</organism>
<feature type="compositionally biased region" description="Basic and acidic residues" evidence="1">
    <location>
        <begin position="930"/>
        <end position="948"/>
    </location>
</feature>
<feature type="compositionally biased region" description="Basic and acidic residues" evidence="1">
    <location>
        <begin position="1154"/>
        <end position="1168"/>
    </location>
</feature>
<evidence type="ECO:0000313" key="4">
    <source>
        <dbReference type="Proteomes" id="UP000030765"/>
    </source>
</evidence>
<feature type="compositionally biased region" description="Polar residues" evidence="1">
    <location>
        <begin position="880"/>
        <end position="889"/>
    </location>
</feature>
<dbReference type="OMA" id="EASTEYE"/>
<keyword evidence="4" id="KW-1185">Reference proteome</keyword>
<feature type="compositionally biased region" description="Basic and acidic residues" evidence="1">
    <location>
        <begin position="2384"/>
        <end position="2397"/>
    </location>
</feature>
<feature type="region of interest" description="Disordered" evidence="1">
    <location>
        <begin position="1017"/>
        <end position="1049"/>
    </location>
</feature>
<dbReference type="EMBL" id="KE525322">
    <property type="protein sequence ID" value="KFB46827.1"/>
    <property type="molecule type" value="Genomic_DNA"/>
</dbReference>
<protein>
    <submittedName>
        <fullName evidence="2">AGAP002273-PA-like protein</fullName>
    </submittedName>
</protein>
<feature type="region of interest" description="Disordered" evidence="1">
    <location>
        <begin position="930"/>
        <end position="959"/>
    </location>
</feature>
<evidence type="ECO:0000313" key="2">
    <source>
        <dbReference type="EMBL" id="KFB46827.1"/>
    </source>
</evidence>
<feature type="compositionally biased region" description="Basic and acidic residues" evidence="1">
    <location>
        <begin position="1067"/>
        <end position="1080"/>
    </location>
</feature>
<feature type="region of interest" description="Disordered" evidence="1">
    <location>
        <begin position="1197"/>
        <end position="1225"/>
    </location>
</feature>
<feature type="region of interest" description="Disordered" evidence="1">
    <location>
        <begin position="131"/>
        <end position="153"/>
    </location>
</feature>
<feature type="region of interest" description="Disordered" evidence="1">
    <location>
        <begin position="1239"/>
        <end position="1270"/>
    </location>
</feature>
<feature type="region of interest" description="Disordered" evidence="1">
    <location>
        <begin position="1154"/>
        <end position="1178"/>
    </location>
</feature>
<feature type="compositionally biased region" description="Basic and acidic residues" evidence="1">
    <location>
        <begin position="973"/>
        <end position="992"/>
    </location>
</feature>
<feature type="region of interest" description="Disordered" evidence="1">
    <location>
        <begin position="2309"/>
        <end position="2413"/>
    </location>
</feature>
<feature type="compositionally biased region" description="Basic and acidic residues" evidence="1">
    <location>
        <begin position="1284"/>
        <end position="1300"/>
    </location>
</feature>
<feature type="compositionally biased region" description="Basic and acidic residues" evidence="1">
    <location>
        <begin position="1494"/>
        <end position="1513"/>
    </location>
</feature>
<feature type="region of interest" description="Disordered" evidence="1">
    <location>
        <begin position="539"/>
        <end position="559"/>
    </location>
</feature>
<feature type="compositionally biased region" description="Basic and acidic residues" evidence="1">
    <location>
        <begin position="1239"/>
        <end position="1256"/>
    </location>
</feature>
<feature type="region of interest" description="Disordered" evidence="1">
    <location>
        <begin position="1282"/>
        <end position="1311"/>
    </location>
</feature>
<feature type="compositionally biased region" description="Low complexity" evidence="1">
    <location>
        <begin position="2309"/>
        <end position="2322"/>
    </location>
</feature>
<feature type="compositionally biased region" description="Basic and acidic residues" evidence="1">
    <location>
        <begin position="891"/>
        <end position="904"/>
    </location>
</feature>
<dbReference type="VEuPathDB" id="VectorBase:ASIC014829"/>
<feature type="region of interest" description="Disordered" evidence="1">
    <location>
        <begin position="1365"/>
        <end position="1438"/>
    </location>
</feature>
<dbReference type="PANTHER" id="PTHR35683:SF4">
    <property type="entry name" value="AGAP002273-PA"/>
    <property type="match status" value="1"/>
</dbReference>
<feature type="region of interest" description="Disordered" evidence="1">
    <location>
        <begin position="1067"/>
        <end position="1086"/>
    </location>
</feature>
<feature type="region of interest" description="Disordered" evidence="1">
    <location>
        <begin position="1326"/>
        <end position="1352"/>
    </location>
</feature>
<feature type="region of interest" description="Disordered" evidence="1">
    <location>
        <begin position="215"/>
        <end position="241"/>
    </location>
</feature>
<dbReference type="VEuPathDB" id="VectorBase:ASIS017069"/>
<feature type="compositionally biased region" description="Basic and acidic residues" evidence="1">
    <location>
        <begin position="1456"/>
        <end position="1469"/>
    </location>
</feature>
<feature type="compositionally biased region" description="Basic and acidic residues" evidence="1">
    <location>
        <begin position="1365"/>
        <end position="1381"/>
    </location>
</feature>
<feature type="compositionally biased region" description="Basic and acidic residues" evidence="1">
    <location>
        <begin position="1110"/>
        <end position="1124"/>
    </location>
</feature>
<dbReference type="PANTHER" id="PTHR35683">
    <property type="entry name" value="YALI0C04136P"/>
    <property type="match status" value="1"/>
</dbReference>
<feature type="compositionally biased region" description="Basic and acidic residues" evidence="1">
    <location>
        <begin position="131"/>
        <end position="142"/>
    </location>
</feature>
<feature type="compositionally biased region" description="Basic and acidic residues" evidence="1">
    <location>
        <begin position="1405"/>
        <end position="1425"/>
    </location>
</feature>
<evidence type="ECO:0000256" key="1">
    <source>
        <dbReference type="SAM" id="MobiDB-lite"/>
    </source>
</evidence>
<dbReference type="Proteomes" id="UP000030765">
    <property type="component" value="Unassembled WGS sequence"/>
</dbReference>
<feature type="compositionally biased region" description="Low complexity" evidence="1">
    <location>
        <begin position="2046"/>
        <end position="2087"/>
    </location>
</feature>
<feature type="compositionally biased region" description="Polar residues" evidence="1">
    <location>
        <begin position="547"/>
        <end position="556"/>
    </location>
</feature>
<feature type="region of interest" description="Disordered" evidence="1">
    <location>
        <begin position="973"/>
        <end position="1004"/>
    </location>
</feature>
<dbReference type="EMBL" id="ATLV01021714">
    <property type="status" value="NOT_ANNOTATED_CDS"/>
    <property type="molecule type" value="Genomic_DNA"/>
</dbReference>
<feature type="compositionally biased region" description="Low complexity" evidence="1">
    <location>
        <begin position="2238"/>
        <end position="2255"/>
    </location>
</feature>
<feature type="region of interest" description="Disordered" evidence="1">
    <location>
        <begin position="1494"/>
        <end position="1576"/>
    </location>
</feature>
<evidence type="ECO:0000313" key="3">
    <source>
        <dbReference type="EnsemblMetazoa" id="ASIC014829-PA"/>
    </source>
</evidence>
<accession>A0A084W9D3</accession>
<dbReference type="OrthoDB" id="20872at2759"/>
<gene>
    <name evidence="2" type="ORF">ZHAS_00014829</name>
</gene>
<reference evidence="3" key="2">
    <citation type="submission" date="2020-05" db="UniProtKB">
        <authorList>
            <consortium name="EnsemblMetazoa"/>
        </authorList>
    </citation>
    <scope>IDENTIFICATION</scope>
</reference>
<sequence>MSTTDFEAFREYHWLDTPDAAGPVGQRHGLARTSTPIRDATMAAAVALASLEDLDTLSPLSTDVGDGRKMALPDEQSAAGDEGCTAVKAASAARSARKHFNLDLDIDGTTTRTTTTTTSTNTATKARKTTTFEKASKPESHFNRGTSPMSEIVESPDSVHSARFSRGDSPAIKLVIGRKEIKTSDTSAITESRLTVYGHKDVEISISSQSTISLTTTHTSKDGREKTAETSTTSGGEMKEVSSGKRYKQFKLIDDPDSEQIERKRDDAVSFSKKKSVYLFGSFDSSSGSPITEASVSQHVTDTGISLTRGFTETMTSPGVASSSAEEKNKKVSIITDTAVDVEIEELELTDAGLSPIQPDEADITADFQMAEDDVHFAHTGTSPMDFEEQSVSAALDTSEAATLTDRVETKDASNSPLDVPITSILKRDVSKLTDEELLTGRRGSGDVKAKIKMLEQSQKVHSVQSSPKKKVEFEDHALKVDRQDSPKRQKASGKITELRKIFGEEEEPAESNVMSESIPPIHEVIKQLEKRIAVEQVERKPVSDLPDNSFQASQTSKRDLPEEVILADLEAQILPATTNAQQTQHVADTEEGQKITMLVHGLQSLGSREQTARQLEEDRRIASERAQLDEPVCEKLVGRKHVPDLVKEEADVEEIEIRKANDLIKMFEMKQSSSEEKIKSSPKRKFIQFEGIKANVPDIVVKQGKIPQSSMVSKVEDVAHRLVETKENQTILHDERSHGKVLLKKPIHEEQLTNDEYKIKNIQELKAKFENLQETKQILTRTQVTTQDTGTMSNASNSEQDTIQLTEKVQTYYSKQKKQEISKLNQNILKLFDGESEPDQITSTIQASQVTKTTASTAIQLVKQHANIEKTRHDTTNLIQQQTKQAQSKVIEDAKQPDKKPEPSESVSEVAEEKVTEVVEEQVIETVVEKAEAKVDDKPQIDEKPEPSEPVSEVVEEKVTEVVEEQVIETVVEKAEAKVDDKPQPDEKPEPSEPVSEVVEEKVTEVVEEQVIETVVEKAEAKVDDKPQPDEKPEASEPVSEVAEEKVTEVIEEQVTETVVEIAEAKVEDKLQPDEKPEASDPVSEVVGEMVTEVVEEQVIETVVEKAEAKVEVKPQPDEKPEPSEPVSEVAQEKVTEVVEERVIKTVFEKAEAKVDDKSQIDKKPEASEPASEVVEEKVTEVVKVQVTETVIEKAEAKVDDKPQPDEKPEALEPVSEVAEEKVTEVVEEQVIETVVEKAEAKVDDKPQPEEKPEPSEPVSEVAEEKVTEVVEEQVIETVVEMAEAKVDDKPQPDEKPEPSEPVSEVVEEKVTEVVEEQVIETVFEKEEVKVDDKPQPDEKPEASEPVSEVVVEKQVIETVVEKAEVKVDDKPQPDEKPEPSKPVSEVAEEKVTEVVEEQVIETVVEKAEAKVDDKPQPDEKPEPSEPVSEVAEEKVTEVVEEQVIETVVEKAEVKVEDKPQIDEKPEPSEPVSEVAEEKVTEVVEEQVIETVVEKAEAKVDDKPQPDEKPEPSEPVSEVAEEKVTEVVEEQVIETVVEKAEAKVDDKPQPDEKPEPSEPVSEVAEEKVESDVSSLTANLRRPDDFTIAFEKLGTDERDFMKKEDILAVDTRKSSLSAIEASGLDDDSPLLTDFTTSSITYVSDRFDSSSLDLMVADTSLDFLKVGTGAGFVMPGEKKHDVQSPGSCMSFTTTTSENVESITHDVEKMIHVGGALYPEASTEYERSVSLSDNAASDYSNESATKYNLPYDTESDGHEAVTNMTKVKVLKSREGPNEMRHVKPTKLMSVDHRHESASPQSDITEYTESVSYVDSIIDSTNYESALKKIDKKDDSLSADDESEVKEKCIKPDLLTAADDLKRVSNKHIKSEIEAKTMIEPIESTQVKRRPKSKATVTKVNLQKQTPIDISKRTTKPVDIRVGSGETTKLSEMNATVSKSTVISSRGTTTTRTHGYMQSTLSRDQKVLKPLNLTDSPHSSPSKSSYRTYAASVTSTSQTVTSSSGHAIERKIKASKEVLSVKQGIQEQHQKTTSSTVGSKKIETKESKSSSSKAISTRSSSAIVSTASTVSSTSATPHRASRATTTTSGRKSSEKFDKKELSVVKKADKEQANLATKSTLPPAVKTSKDRVNKSLIPVKVQGPGKRESTPSPSKAMKPKSKKMAGIKTTDEKLSKQVGELGQPAGKKESTVVQLITKSAPRVTNTARTDNSKQTADDVFRCKSAMHYSYKDAVTFDHAEVPSSLPSSPSRLNKSSSNSTNVLTSEVFTRTIDSSKSIEVIYKQPSTSHELYRRVNEYRYNDIDMNFIETTDSSLSDSIALPSSSSEQESDAAGKLKQSGSPGSPKQTSSSSAVTTMTTLTSKKNQHVPPHVRPSKPAGTGKRARTHSPAEPRYRKSDIWSRTEPPASSQELPDTSEDSDLYYYHHQQYQLQQQHPQQHQLPSMAGHAADRRLTTSLDGIVLESSISPILDFRASTPPRMKYKFDYDSSMFTAIVVLKNMAKAKHGATIVCGIQEREYPMPKYGDIILL</sequence>
<feature type="region of interest" description="Disordered" evidence="1">
    <location>
        <begin position="1456"/>
        <end position="1482"/>
    </location>
</feature>
<feature type="compositionally biased region" description="Basic and acidic residues" evidence="1">
    <location>
        <begin position="1197"/>
        <end position="1212"/>
    </location>
</feature>
<name>A0A084W9D3_ANOSI</name>
<dbReference type="VEuPathDB" id="VectorBase:ASIS010628"/>
<feature type="compositionally biased region" description="Basic and acidic residues" evidence="1">
    <location>
        <begin position="1537"/>
        <end position="1557"/>
    </location>
</feature>
<feature type="compositionally biased region" description="Basic and acidic residues" evidence="1">
    <location>
        <begin position="1326"/>
        <end position="1344"/>
    </location>
</feature>
<feature type="compositionally biased region" description="Basic and acidic residues" evidence="1">
    <location>
        <begin position="219"/>
        <end position="228"/>
    </location>
</feature>
<dbReference type="EnsemblMetazoa" id="ASIC014829-RA">
    <property type="protein sequence ID" value="ASIC014829-PA"/>
    <property type="gene ID" value="ASIC014829"/>
</dbReference>
<feature type="region of interest" description="Disordered" evidence="1">
    <location>
        <begin position="2236"/>
        <end position="2258"/>
    </location>
</feature>
<feature type="region of interest" description="Disordered" evidence="1">
    <location>
        <begin position="2020"/>
        <end position="2167"/>
    </location>
</feature>
<feature type="compositionally biased region" description="Low complexity" evidence="1">
    <location>
        <begin position="2334"/>
        <end position="2358"/>
    </location>
</feature>
<feature type="compositionally biased region" description="Polar residues" evidence="1">
    <location>
        <begin position="2020"/>
        <end position="2035"/>
    </location>
</feature>
<feature type="compositionally biased region" description="Basic and acidic residues" evidence="1">
    <location>
        <begin position="2088"/>
        <end position="2108"/>
    </location>
</feature>